<organism evidence="2 3">
    <name type="scientific">Candidatus Terraquivivens tikiterensis</name>
    <dbReference type="NCBI Taxonomy" id="1980982"/>
    <lineage>
        <taxon>Archaea</taxon>
        <taxon>Nitrososphaerota</taxon>
        <taxon>Candidatus Wolframiiraptoraceae</taxon>
        <taxon>Candidatus Terraquivivens</taxon>
    </lineage>
</organism>
<gene>
    <name evidence="2" type="ORF">B9J98_06450</name>
</gene>
<accession>A0A2R7Y1I0</accession>
<dbReference type="EMBL" id="NDWU01000018">
    <property type="protein sequence ID" value="PUA31396.1"/>
    <property type="molecule type" value="Genomic_DNA"/>
</dbReference>
<proteinExistence type="predicted"/>
<comment type="caution">
    <text evidence="2">The sequence shown here is derived from an EMBL/GenBank/DDBJ whole genome shotgun (WGS) entry which is preliminary data.</text>
</comment>
<sequence>MSEDSGEERLKKLAMVKSYLERRIEELSSEVEAIRFLVSIVDEQLAARSFRTAETIRREEAQKAVEAAKKEERPRELGAVRNLRGKSGNLLGMLTVTPDEIRVTINPELHITSDMRPFSSFLIKKVLDAMVKVDKESVEAGRLEPGKELSYDITYEGEEVREIIVRNYRDDVRLREVVNSIRWALDTISSSQR</sequence>
<dbReference type="Proteomes" id="UP000244066">
    <property type="component" value="Unassembled WGS sequence"/>
</dbReference>
<evidence type="ECO:0000313" key="3">
    <source>
        <dbReference type="Proteomes" id="UP000244066"/>
    </source>
</evidence>
<evidence type="ECO:0000313" key="2">
    <source>
        <dbReference type="EMBL" id="PUA31396.1"/>
    </source>
</evidence>
<protein>
    <submittedName>
        <fullName evidence="2">Uncharacterized protein</fullName>
    </submittedName>
</protein>
<keyword evidence="1" id="KW-0175">Coiled coil</keyword>
<reference evidence="2 3" key="1">
    <citation type="submission" date="2017-04" db="EMBL/GenBank/DDBJ databases">
        <title>Draft Aigarchaeota genome from a New Zealand hot spring.</title>
        <authorList>
            <person name="Reysenbach A.-L."/>
            <person name="Donaho J.A."/>
            <person name="Gerhart J."/>
            <person name="Kelley J.F."/>
            <person name="Kouba K."/>
            <person name="Podar M."/>
            <person name="Stott M."/>
        </authorList>
    </citation>
    <scope>NUCLEOTIDE SEQUENCE [LARGE SCALE GENOMIC DNA]</scope>
    <source>
        <strain evidence="2">NZ13_MG1</strain>
    </source>
</reference>
<dbReference type="AlphaFoldDB" id="A0A2R7Y1I0"/>
<name>A0A2R7Y1I0_9ARCH</name>
<feature type="coiled-coil region" evidence="1">
    <location>
        <begin position="10"/>
        <end position="71"/>
    </location>
</feature>
<evidence type="ECO:0000256" key="1">
    <source>
        <dbReference type="SAM" id="Coils"/>
    </source>
</evidence>